<feature type="region of interest" description="Disordered" evidence="1">
    <location>
        <begin position="107"/>
        <end position="142"/>
    </location>
</feature>
<accession>A0ABN2IIM9</accession>
<evidence type="ECO:0000256" key="2">
    <source>
        <dbReference type="SAM" id="Phobius"/>
    </source>
</evidence>
<evidence type="ECO:0000313" key="4">
    <source>
        <dbReference type="Proteomes" id="UP001500618"/>
    </source>
</evidence>
<dbReference type="EMBL" id="BAAANY010000031">
    <property type="protein sequence ID" value="GAA1705743.1"/>
    <property type="molecule type" value="Genomic_DNA"/>
</dbReference>
<reference evidence="3 4" key="1">
    <citation type="journal article" date="2019" name="Int. J. Syst. Evol. Microbiol.">
        <title>The Global Catalogue of Microorganisms (GCM) 10K type strain sequencing project: providing services to taxonomists for standard genome sequencing and annotation.</title>
        <authorList>
            <consortium name="The Broad Institute Genomics Platform"/>
            <consortium name="The Broad Institute Genome Sequencing Center for Infectious Disease"/>
            <person name="Wu L."/>
            <person name="Ma J."/>
        </authorList>
    </citation>
    <scope>NUCLEOTIDE SEQUENCE [LARGE SCALE GENOMIC DNA]</scope>
    <source>
        <strain evidence="3 4">JCM 14718</strain>
    </source>
</reference>
<feature type="region of interest" description="Disordered" evidence="1">
    <location>
        <begin position="1"/>
        <end position="29"/>
    </location>
</feature>
<feature type="compositionally biased region" description="Pro residues" evidence="1">
    <location>
        <begin position="117"/>
        <end position="135"/>
    </location>
</feature>
<feature type="compositionally biased region" description="Low complexity" evidence="1">
    <location>
        <begin position="9"/>
        <end position="29"/>
    </location>
</feature>
<evidence type="ECO:0000256" key="1">
    <source>
        <dbReference type="SAM" id="MobiDB-lite"/>
    </source>
</evidence>
<organism evidence="3 4">
    <name type="scientific">Fodinicola feengrottensis</name>
    <dbReference type="NCBI Taxonomy" id="435914"/>
    <lineage>
        <taxon>Bacteria</taxon>
        <taxon>Bacillati</taxon>
        <taxon>Actinomycetota</taxon>
        <taxon>Actinomycetes</taxon>
        <taxon>Mycobacteriales</taxon>
        <taxon>Fodinicola</taxon>
    </lineage>
</organism>
<proteinExistence type="predicted"/>
<comment type="caution">
    <text evidence="3">The sequence shown here is derived from an EMBL/GenBank/DDBJ whole genome shotgun (WGS) entry which is preliminary data.</text>
</comment>
<sequence length="309" mass="31976">MGWSAATKAGTPAASQPAASAAAGSKPSRSADVLAAGAAHPFGGWRPNDTAADKETIPAPRPLWRRPAVLWTAGIVVVAAAILVVVLLVASTTSGLASGGIGPFGGGPTKPPLAQLCPPPTAEPSAPPGSPPPPDSRPRLADSDAGISYAKADGPWMPWNQVWSAGTLGVQFKTGYYFVTEPDYEPGRDYLASVLSGSVPATVNDGTELDLKCTGQQVAEDVRANFYPNPNTTQPIRDEMTSLGGRPAWVSVFRLHFHAEGLHATSELVGVVLVDVGKPSAAVLYLSIPGTHAQYDSTVESVIDSIRPL</sequence>
<feature type="transmembrane region" description="Helical" evidence="2">
    <location>
        <begin position="68"/>
        <end position="90"/>
    </location>
</feature>
<evidence type="ECO:0000313" key="3">
    <source>
        <dbReference type="EMBL" id="GAA1705743.1"/>
    </source>
</evidence>
<dbReference type="Proteomes" id="UP001500618">
    <property type="component" value="Unassembled WGS sequence"/>
</dbReference>
<protein>
    <submittedName>
        <fullName evidence="3">Uncharacterized protein</fullName>
    </submittedName>
</protein>
<name>A0ABN2IIM9_9ACTN</name>
<keyword evidence="4" id="KW-1185">Reference proteome</keyword>
<keyword evidence="2" id="KW-1133">Transmembrane helix</keyword>
<keyword evidence="2" id="KW-0472">Membrane</keyword>
<gene>
    <name evidence="3" type="ORF">GCM10009765_63860</name>
</gene>
<keyword evidence="2" id="KW-0812">Transmembrane</keyword>